<comment type="caution">
    <text evidence="2">The sequence shown here is derived from an EMBL/GenBank/DDBJ whole genome shotgun (WGS) entry which is preliminary data.</text>
</comment>
<gene>
    <name evidence="2" type="ORF">BJ322DRAFT_1022192</name>
</gene>
<reference evidence="2" key="1">
    <citation type="journal article" date="2020" name="Nat. Commun.">
        <title>Large-scale genome sequencing of mycorrhizal fungi provides insights into the early evolution of symbiotic traits.</title>
        <authorList>
            <person name="Miyauchi S."/>
            <person name="Kiss E."/>
            <person name="Kuo A."/>
            <person name="Drula E."/>
            <person name="Kohler A."/>
            <person name="Sanchez-Garcia M."/>
            <person name="Morin E."/>
            <person name="Andreopoulos B."/>
            <person name="Barry K.W."/>
            <person name="Bonito G."/>
            <person name="Buee M."/>
            <person name="Carver A."/>
            <person name="Chen C."/>
            <person name="Cichocki N."/>
            <person name="Clum A."/>
            <person name="Culley D."/>
            <person name="Crous P.W."/>
            <person name="Fauchery L."/>
            <person name="Girlanda M."/>
            <person name="Hayes R.D."/>
            <person name="Keri Z."/>
            <person name="LaButti K."/>
            <person name="Lipzen A."/>
            <person name="Lombard V."/>
            <person name="Magnuson J."/>
            <person name="Maillard F."/>
            <person name="Murat C."/>
            <person name="Nolan M."/>
            <person name="Ohm R.A."/>
            <person name="Pangilinan J."/>
            <person name="Pereira M.F."/>
            <person name="Perotto S."/>
            <person name="Peter M."/>
            <person name="Pfister S."/>
            <person name="Riley R."/>
            <person name="Sitrit Y."/>
            <person name="Stielow J.B."/>
            <person name="Szollosi G."/>
            <person name="Zifcakova L."/>
            <person name="Stursova M."/>
            <person name="Spatafora J.W."/>
            <person name="Tedersoo L."/>
            <person name="Vaario L.M."/>
            <person name="Yamada A."/>
            <person name="Yan M."/>
            <person name="Wang P."/>
            <person name="Xu J."/>
            <person name="Bruns T."/>
            <person name="Baldrian P."/>
            <person name="Vilgalys R."/>
            <person name="Dunand C."/>
            <person name="Henrissat B."/>
            <person name="Grigoriev I.V."/>
            <person name="Hibbett D."/>
            <person name="Nagy L.G."/>
            <person name="Martin F.M."/>
        </authorList>
    </citation>
    <scope>NUCLEOTIDE SEQUENCE</scope>
    <source>
        <strain evidence="2">UH-Tt-Lm1</strain>
    </source>
</reference>
<reference evidence="2" key="2">
    <citation type="submission" date="2020-11" db="EMBL/GenBank/DDBJ databases">
        <authorList>
            <consortium name="DOE Joint Genome Institute"/>
            <person name="Kuo A."/>
            <person name="Miyauchi S."/>
            <person name="Kiss E."/>
            <person name="Drula E."/>
            <person name="Kohler A."/>
            <person name="Sanchez-Garcia M."/>
            <person name="Andreopoulos B."/>
            <person name="Barry K.W."/>
            <person name="Bonito G."/>
            <person name="Buee M."/>
            <person name="Carver A."/>
            <person name="Chen C."/>
            <person name="Cichocki N."/>
            <person name="Clum A."/>
            <person name="Culley D."/>
            <person name="Crous P.W."/>
            <person name="Fauchery L."/>
            <person name="Girlanda M."/>
            <person name="Hayes R."/>
            <person name="Keri Z."/>
            <person name="Labutti K."/>
            <person name="Lipzen A."/>
            <person name="Lombard V."/>
            <person name="Magnuson J."/>
            <person name="Maillard F."/>
            <person name="Morin E."/>
            <person name="Murat C."/>
            <person name="Nolan M."/>
            <person name="Ohm R."/>
            <person name="Pangilinan J."/>
            <person name="Pereira M."/>
            <person name="Perotto S."/>
            <person name="Peter M."/>
            <person name="Riley R."/>
            <person name="Sitrit Y."/>
            <person name="Stielow B."/>
            <person name="Szollosi G."/>
            <person name="Zifcakova L."/>
            <person name="Stursova M."/>
            <person name="Spatafora J.W."/>
            <person name="Tedersoo L."/>
            <person name="Vaario L.-M."/>
            <person name="Yamada A."/>
            <person name="Yan M."/>
            <person name="Wang P."/>
            <person name="Xu J."/>
            <person name="Bruns T."/>
            <person name="Baldrian P."/>
            <person name="Vilgalys R."/>
            <person name="Henrissat B."/>
            <person name="Grigoriev I.V."/>
            <person name="Hibbett D."/>
            <person name="Nagy L.G."/>
            <person name="Martin F.M."/>
        </authorList>
    </citation>
    <scope>NUCLEOTIDE SEQUENCE</scope>
    <source>
        <strain evidence="2">UH-Tt-Lm1</strain>
    </source>
</reference>
<dbReference type="EMBL" id="WIUZ02000010">
    <property type="protein sequence ID" value="KAF9783556.1"/>
    <property type="molecule type" value="Genomic_DNA"/>
</dbReference>
<organism evidence="2 3">
    <name type="scientific">Thelephora terrestris</name>
    <dbReference type="NCBI Taxonomy" id="56493"/>
    <lineage>
        <taxon>Eukaryota</taxon>
        <taxon>Fungi</taxon>
        <taxon>Dikarya</taxon>
        <taxon>Basidiomycota</taxon>
        <taxon>Agaricomycotina</taxon>
        <taxon>Agaricomycetes</taxon>
        <taxon>Thelephorales</taxon>
        <taxon>Thelephoraceae</taxon>
        <taxon>Thelephora</taxon>
    </lineage>
</organism>
<evidence type="ECO:0000256" key="1">
    <source>
        <dbReference type="SAM" id="MobiDB-lite"/>
    </source>
</evidence>
<name>A0A9P6L5J4_9AGAM</name>
<dbReference type="Proteomes" id="UP000736335">
    <property type="component" value="Unassembled WGS sequence"/>
</dbReference>
<accession>A0A9P6L5J4</accession>
<keyword evidence="3" id="KW-1185">Reference proteome</keyword>
<dbReference type="AlphaFoldDB" id="A0A9P6L5J4"/>
<evidence type="ECO:0000313" key="2">
    <source>
        <dbReference type="EMBL" id="KAF9783556.1"/>
    </source>
</evidence>
<evidence type="ECO:0000313" key="3">
    <source>
        <dbReference type="Proteomes" id="UP000736335"/>
    </source>
</evidence>
<feature type="region of interest" description="Disordered" evidence="1">
    <location>
        <begin position="173"/>
        <end position="238"/>
    </location>
</feature>
<proteinExistence type="predicted"/>
<feature type="compositionally biased region" description="Polar residues" evidence="1">
    <location>
        <begin position="214"/>
        <end position="230"/>
    </location>
</feature>
<sequence>MAVPALSVSWLTYQSSHVHFSADGEPSLAGPPHVLNTIVCQVVPFSKNPYVVRFGEGAYHNWVSPNAALVIIKTWCQLGWEVVIHSRRSRVQSVGESLSKLTMNSQCTHWCKELMEESNWVYQLEDTSAVLTTMVESMQDKLCHWNDQSPHLVGQGSVEVPFELEYANEEAAPSPNLTSYVTPPVENQAPLPTPAPASTLGASDKENCPVSSKGIFQSQSTPPNWSVGTNQRDHGRQG</sequence>
<protein>
    <submittedName>
        <fullName evidence="2">Uncharacterized protein</fullName>
    </submittedName>
</protein>